<keyword evidence="3 5" id="KW-0238">DNA-binding</keyword>
<evidence type="ECO:0000256" key="4">
    <source>
        <dbReference type="ARBA" id="ARBA00023172"/>
    </source>
</evidence>
<dbReference type="PANTHER" id="PTHR30349:SF64">
    <property type="entry name" value="PROPHAGE INTEGRASE INTD-RELATED"/>
    <property type="match status" value="1"/>
</dbReference>
<dbReference type="GO" id="GO:0003677">
    <property type="term" value="F:DNA binding"/>
    <property type="evidence" value="ECO:0007669"/>
    <property type="project" value="UniProtKB-UniRule"/>
</dbReference>
<dbReference type="InterPro" id="IPR004107">
    <property type="entry name" value="Integrase_SAM-like_N"/>
</dbReference>
<organism evidence="8 9">
    <name type="scientific">Breznakiella homolactica</name>
    <dbReference type="NCBI Taxonomy" id="2798577"/>
    <lineage>
        <taxon>Bacteria</taxon>
        <taxon>Pseudomonadati</taxon>
        <taxon>Spirochaetota</taxon>
        <taxon>Spirochaetia</taxon>
        <taxon>Spirochaetales</taxon>
        <taxon>Breznakiellaceae</taxon>
        <taxon>Breznakiella</taxon>
    </lineage>
</organism>
<evidence type="ECO:0000313" key="8">
    <source>
        <dbReference type="EMBL" id="QQO10346.1"/>
    </source>
</evidence>
<dbReference type="InterPro" id="IPR010998">
    <property type="entry name" value="Integrase_recombinase_N"/>
</dbReference>
<feature type="domain" description="Core-binding (CB)" evidence="7">
    <location>
        <begin position="134"/>
        <end position="220"/>
    </location>
</feature>
<gene>
    <name evidence="8" type="ORF">JFL75_05355</name>
</gene>
<sequence length="417" mass="48331">MEAEMELMYVFYNENYIVIPFLQYNSSFFRYILQSGTAVWNPCGRFFRIEDSIFSRCMIQLILGNTIHIKIEENTSGSVEIYNFLHRPWFTGNGSVPVKSSAEIPNKTDQINSALSMKKIQRPDDYTCLIESKIPPDHFSAEWQQKLEVELHSRKYSTQTVKAYIFYNRKFCRTVKKGPADILPGDISLFLSILDTVENLSSSSMNLAISALNFFYINVLKKDIIHEHHRPRNDKRLPSVLSYEEVRDLLSTERNPKHRLLLMLAYSSGLRVSEVVKIRREQIDVNRRVIFIRAGKGRKDRYTVLSERAAAFLNEYFNLFAIDEWVFPGVSNKFPISIRTAQRIFEKSLKNAGIYKLASIHSLRHSFATHLLENGTDIKYIQALLGHSSVRTTERYTHVARKDLLKIQSPLDVIINS</sequence>
<evidence type="ECO:0000256" key="1">
    <source>
        <dbReference type="ARBA" id="ARBA00008857"/>
    </source>
</evidence>
<dbReference type="InterPro" id="IPR050090">
    <property type="entry name" value="Tyrosine_recombinase_XerCD"/>
</dbReference>
<dbReference type="InterPro" id="IPR013762">
    <property type="entry name" value="Integrase-like_cat_sf"/>
</dbReference>
<reference evidence="8" key="1">
    <citation type="submission" date="2021-01" db="EMBL/GenBank/DDBJ databases">
        <title>Description of Breznakiella homolactica.</title>
        <authorList>
            <person name="Song Y."/>
            <person name="Brune A."/>
        </authorList>
    </citation>
    <scope>NUCLEOTIDE SEQUENCE</scope>
    <source>
        <strain evidence="8">RmG30</strain>
    </source>
</reference>
<dbReference type="Proteomes" id="UP000595917">
    <property type="component" value="Chromosome"/>
</dbReference>
<name>A0A7T7XPY4_9SPIR</name>
<dbReference type="Gene3D" id="1.10.150.130">
    <property type="match status" value="1"/>
</dbReference>
<dbReference type="Pfam" id="PF00589">
    <property type="entry name" value="Phage_integrase"/>
    <property type="match status" value="1"/>
</dbReference>
<accession>A0A7T7XPY4</accession>
<keyword evidence="9" id="KW-1185">Reference proteome</keyword>
<dbReference type="SUPFAM" id="SSF56349">
    <property type="entry name" value="DNA breaking-rejoining enzymes"/>
    <property type="match status" value="1"/>
</dbReference>
<dbReference type="GO" id="GO:0006310">
    <property type="term" value="P:DNA recombination"/>
    <property type="evidence" value="ECO:0007669"/>
    <property type="project" value="UniProtKB-KW"/>
</dbReference>
<dbReference type="Gene3D" id="1.10.443.10">
    <property type="entry name" value="Intergrase catalytic core"/>
    <property type="match status" value="1"/>
</dbReference>
<evidence type="ECO:0000256" key="3">
    <source>
        <dbReference type="ARBA" id="ARBA00023125"/>
    </source>
</evidence>
<keyword evidence="2" id="KW-0229">DNA integration</keyword>
<dbReference type="EMBL" id="CP067089">
    <property type="protein sequence ID" value="QQO10346.1"/>
    <property type="molecule type" value="Genomic_DNA"/>
</dbReference>
<evidence type="ECO:0000256" key="2">
    <source>
        <dbReference type="ARBA" id="ARBA00022908"/>
    </source>
</evidence>
<feature type="domain" description="Tyr recombinase" evidence="6">
    <location>
        <begin position="236"/>
        <end position="409"/>
    </location>
</feature>
<evidence type="ECO:0000313" key="9">
    <source>
        <dbReference type="Proteomes" id="UP000595917"/>
    </source>
</evidence>
<comment type="similarity">
    <text evidence="1">Belongs to the 'phage' integrase family.</text>
</comment>
<keyword evidence="4" id="KW-0233">DNA recombination</keyword>
<dbReference type="AlphaFoldDB" id="A0A7T7XPY4"/>
<dbReference type="InterPro" id="IPR002104">
    <property type="entry name" value="Integrase_catalytic"/>
</dbReference>
<dbReference type="PROSITE" id="PS51900">
    <property type="entry name" value="CB"/>
    <property type="match status" value="1"/>
</dbReference>
<proteinExistence type="inferred from homology"/>
<evidence type="ECO:0000259" key="6">
    <source>
        <dbReference type="PROSITE" id="PS51898"/>
    </source>
</evidence>
<dbReference type="Pfam" id="PF13495">
    <property type="entry name" value="Phage_int_SAM_4"/>
    <property type="match status" value="1"/>
</dbReference>
<dbReference type="InterPro" id="IPR011010">
    <property type="entry name" value="DNA_brk_join_enz"/>
</dbReference>
<evidence type="ECO:0000256" key="5">
    <source>
        <dbReference type="PROSITE-ProRule" id="PRU01248"/>
    </source>
</evidence>
<dbReference type="InterPro" id="IPR044068">
    <property type="entry name" value="CB"/>
</dbReference>
<evidence type="ECO:0000259" key="7">
    <source>
        <dbReference type="PROSITE" id="PS51900"/>
    </source>
</evidence>
<dbReference type="PANTHER" id="PTHR30349">
    <property type="entry name" value="PHAGE INTEGRASE-RELATED"/>
    <property type="match status" value="1"/>
</dbReference>
<dbReference type="RefSeq" id="WP_215627650.1">
    <property type="nucleotide sequence ID" value="NZ_CP067089.2"/>
</dbReference>
<dbReference type="PROSITE" id="PS51898">
    <property type="entry name" value="TYR_RECOMBINASE"/>
    <property type="match status" value="1"/>
</dbReference>
<protein>
    <submittedName>
        <fullName evidence="8">Tyrosine-type recombinase/integrase</fullName>
    </submittedName>
</protein>
<dbReference type="GO" id="GO:0015074">
    <property type="term" value="P:DNA integration"/>
    <property type="evidence" value="ECO:0007669"/>
    <property type="project" value="UniProtKB-KW"/>
</dbReference>
<dbReference type="KEGG" id="bhc:JFL75_05355"/>